<proteinExistence type="predicted"/>
<dbReference type="PANTHER" id="PTHR31143">
    <property type="match status" value="1"/>
</dbReference>
<dbReference type="SUPFAM" id="SSF55729">
    <property type="entry name" value="Acyl-CoA N-acyltransferases (Nat)"/>
    <property type="match status" value="1"/>
</dbReference>
<dbReference type="InterPro" id="IPR013653">
    <property type="entry name" value="GCN5-like_dom"/>
</dbReference>
<protein>
    <submittedName>
        <fullName evidence="2">GNAT family N-acetyltransferase</fullName>
    </submittedName>
</protein>
<reference evidence="2 3" key="1">
    <citation type="submission" date="2020-12" db="EMBL/GenBank/DDBJ databases">
        <title>Bacterial novel species Pedobacter sp. SD-b isolated from soil.</title>
        <authorList>
            <person name="Jung H.-Y."/>
        </authorList>
    </citation>
    <scope>NUCLEOTIDE SEQUENCE [LARGE SCALE GENOMIC DNA]</scope>
    <source>
        <strain evidence="2 3">SD-b</strain>
    </source>
</reference>
<organism evidence="2 3">
    <name type="scientific">Pedobacter segetis</name>
    <dbReference type="NCBI Taxonomy" id="2793069"/>
    <lineage>
        <taxon>Bacteria</taxon>
        <taxon>Pseudomonadati</taxon>
        <taxon>Bacteroidota</taxon>
        <taxon>Sphingobacteriia</taxon>
        <taxon>Sphingobacteriales</taxon>
        <taxon>Sphingobacteriaceae</taxon>
        <taxon>Pedobacter</taxon>
    </lineage>
</organism>
<feature type="domain" description="N-acetyltransferase" evidence="1">
    <location>
        <begin position="97"/>
        <end position="224"/>
    </location>
</feature>
<dbReference type="RefSeq" id="WP_200585432.1">
    <property type="nucleotide sequence ID" value="NZ_JAEHFY010000008.1"/>
</dbReference>
<evidence type="ECO:0000313" key="3">
    <source>
        <dbReference type="Proteomes" id="UP000660024"/>
    </source>
</evidence>
<accession>A0ABS1BIH3</accession>
<sequence length="224" mass="25733">MAHLLDNPIYNALISNHTQFSGAIEGPMFYQRDIAAFAGMQTYDERSFAKLYQQLPEFFVLFHPAELNIPQQFKLTRKLEMRQFVYDHSFLPKGDDLPIVDLKQDDVPKMIELVNLTQPGPFLINTIALGNYTGIFKDDKLVAMAGHRFHPFNYVEVSAVCCHPDHLGKGYAHAIIREQIKRILASGNIPFLHVKKDNYGAIKLYEKLGFKERTKMNAYVIEKI</sequence>
<dbReference type="Proteomes" id="UP000660024">
    <property type="component" value="Unassembled WGS sequence"/>
</dbReference>
<dbReference type="PROSITE" id="PS51186">
    <property type="entry name" value="GNAT"/>
    <property type="match status" value="1"/>
</dbReference>
<dbReference type="CDD" id="cd04301">
    <property type="entry name" value="NAT_SF"/>
    <property type="match status" value="1"/>
</dbReference>
<dbReference type="InterPro" id="IPR016181">
    <property type="entry name" value="Acyl_CoA_acyltransferase"/>
</dbReference>
<dbReference type="InterPro" id="IPR000182">
    <property type="entry name" value="GNAT_dom"/>
</dbReference>
<gene>
    <name evidence="2" type="ORF">I5M32_06715</name>
</gene>
<dbReference type="InterPro" id="IPR027365">
    <property type="entry name" value="GNAT_acetyltra_YdfB-like"/>
</dbReference>
<name>A0ABS1BIH3_9SPHI</name>
<dbReference type="PANTHER" id="PTHR31143:SF2">
    <property type="entry name" value="FR47-LIKE DOMAIN-CONTAINING PROTEIN-RELATED"/>
    <property type="match status" value="1"/>
</dbReference>
<dbReference type="Gene3D" id="3.40.630.30">
    <property type="match status" value="1"/>
</dbReference>
<evidence type="ECO:0000259" key="1">
    <source>
        <dbReference type="PROSITE" id="PS51186"/>
    </source>
</evidence>
<keyword evidence="3" id="KW-1185">Reference proteome</keyword>
<comment type="caution">
    <text evidence="2">The sequence shown here is derived from an EMBL/GenBank/DDBJ whole genome shotgun (WGS) entry which is preliminary data.</text>
</comment>
<evidence type="ECO:0000313" key="2">
    <source>
        <dbReference type="EMBL" id="MBK0382650.1"/>
    </source>
</evidence>
<dbReference type="EMBL" id="JAEHFY010000008">
    <property type="protein sequence ID" value="MBK0382650.1"/>
    <property type="molecule type" value="Genomic_DNA"/>
</dbReference>
<dbReference type="Pfam" id="PF08445">
    <property type="entry name" value="FR47"/>
    <property type="match status" value="1"/>
</dbReference>